<evidence type="ECO:0000256" key="1">
    <source>
        <dbReference type="ARBA" id="ARBA00022553"/>
    </source>
</evidence>
<dbReference type="PROSITE" id="PS50043">
    <property type="entry name" value="HTH_LUXR_2"/>
    <property type="match status" value="1"/>
</dbReference>
<comment type="caution">
    <text evidence="3">Lacks conserved residue(s) required for the propagation of feature annotation.</text>
</comment>
<proteinExistence type="predicted"/>
<dbReference type="SMART" id="SM00421">
    <property type="entry name" value="HTH_LUXR"/>
    <property type="match status" value="1"/>
</dbReference>
<dbReference type="PANTHER" id="PTHR43214">
    <property type="entry name" value="TWO-COMPONENT RESPONSE REGULATOR"/>
    <property type="match status" value="1"/>
</dbReference>
<dbReference type="InterPro" id="IPR001789">
    <property type="entry name" value="Sig_transdc_resp-reg_receiver"/>
</dbReference>
<accession>A0ABV9Z1D9</accession>
<reference evidence="7" key="1">
    <citation type="journal article" date="2019" name="Int. J. Syst. Evol. Microbiol.">
        <title>The Global Catalogue of Microorganisms (GCM) 10K type strain sequencing project: providing services to taxonomists for standard genome sequencing and annotation.</title>
        <authorList>
            <consortium name="The Broad Institute Genomics Platform"/>
            <consortium name="The Broad Institute Genome Sequencing Center for Infectious Disease"/>
            <person name="Wu L."/>
            <person name="Ma J."/>
        </authorList>
    </citation>
    <scope>NUCLEOTIDE SEQUENCE [LARGE SCALE GENOMIC DNA]</scope>
    <source>
        <strain evidence="7">CGMCC 1.16444</strain>
    </source>
</reference>
<dbReference type="InterPro" id="IPR011006">
    <property type="entry name" value="CheY-like_superfamily"/>
</dbReference>
<dbReference type="Pfam" id="PF00196">
    <property type="entry name" value="GerE"/>
    <property type="match status" value="1"/>
</dbReference>
<comment type="caution">
    <text evidence="6">The sequence shown here is derived from an EMBL/GenBank/DDBJ whole genome shotgun (WGS) entry which is preliminary data.</text>
</comment>
<dbReference type="InterPro" id="IPR016032">
    <property type="entry name" value="Sig_transdc_resp-reg_C-effctor"/>
</dbReference>
<dbReference type="Proteomes" id="UP001595796">
    <property type="component" value="Unassembled WGS sequence"/>
</dbReference>
<keyword evidence="7" id="KW-1185">Reference proteome</keyword>
<dbReference type="SUPFAM" id="SSF52172">
    <property type="entry name" value="CheY-like"/>
    <property type="match status" value="1"/>
</dbReference>
<name>A0ABV9Z1D9_9HYPH</name>
<protein>
    <submittedName>
        <fullName evidence="6">LuxR C-terminal-related transcriptional regulator</fullName>
    </submittedName>
</protein>
<dbReference type="CDD" id="cd06170">
    <property type="entry name" value="LuxR_C_like"/>
    <property type="match status" value="1"/>
</dbReference>
<evidence type="ECO:0000259" key="4">
    <source>
        <dbReference type="PROSITE" id="PS50043"/>
    </source>
</evidence>
<evidence type="ECO:0000313" key="6">
    <source>
        <dbReference type="EMBL" id="MFC5068708.1"/>
    </source>
</evidence>
<organism evidence="6 7">
    <name type="scientific">Flaviflagellibacter deserti</name>
    <dbReference type="NCBI Taxonomy" id="2267266"/>
    <lineage>
        <taxon>Bacteria</taxon>
        <taxon>Pseudomonadati</taxon>
        <taxon>Pseudomonadota</taxon>
        <taxon>Alphaproteobacteria</taxon>
        <taxon>Hyphomicrobiales</taxon>
        <taxon>Flaviflagellibacter</taxon>
    </lineage>
</organism>
<dbReference type="SMART" id="SM00448">
    <property type="entry name" value="REC"/>
    <property type="match status" value="1"/>
</dbReference>
<dbReference type="InterPro" id="IPR058245">
    <property type="entry name" value="NreC/VraR/RcsB-like_REC"/>
</dbReference>
<dbReference type="InterPro" id="IPR000792">
    <property type="entry name" value="Tscrpt_reg_LuxR_C"/>
</dbReference>
<feature type="domain" description="HTH luxR-type" evidence="4">
    <location>
        <begin position="146"/>
        <end position="211"/>
    </location>
</feature>
<keyword evidence="1" id="KW-0597">Phosphoprotein</keyword>
<dbReference type="InterPro" id="IPR039420">
    <property type="entry name" value="WalR-like"/>
</dbReference>
<evidence type="ECO:0000256" key="2">
    <source>
        <dbReference type="ARBA" id="ARBA00023125"/>
    </source>
</evidence>
<dbReference type="PRINTS" id="PR00038">
    <property type="entry name" value="HTHLUXR"/>
</dbReference>
<sequence length="222" mass="24046">MFRINLALVDEQPLFLAGLANLFGSDDRFKIVATGSSPSDLAAITHEHQPDLLITELSFAGETRAAIQELQRLAQTAKILVCTSVTDIDVAVKALDAGARGYVLKGSSVPELLAAIEAVGRGDTFINQCFAAKVIAALRQAAMLKTAAEKDKLSLREQQIVQQLLRGRTNREIAHSLAISEKTVKHYMTIIMQKLHARNRLEVVIAAQQLPPYGGSPSAYAN</sequence>
<evidence type="ECO:0000256" key="3">
    <source>
        <dbReference type="PROSITE-ProRule" id="PRU00169"/>
    </source>
</evidence>
<dbReference type="SUPFAM" id="SSF46894">
    <property type="entry name" value="C-terminal effector domain of the bipartite response regulators"/>
    <property type="match status" value="1"/>
</dbReference>
<dbReference type="RefSeq" id="WP_114956099.1">
    <property type="nucleotide sequence ID" value="NZ_JBHSJF010000006.1"/>
</dbReference>
<gene>
    <name evidence="6" type="ORF">ACFPFW_11880</name>
</gene>
<dbReference type="EMBL" id="JBHSJF010000006">
    <property type="protein sequence ID" value="MFC5068708.1"/>
    <property type="molecule type" value="Genomic_DNA"/>
</dbReference>
<dbReference type="Gene3D" id="3.40.50.2300">
    <property type="match status" value="1"/>
</dbReference>
<dbReference type="CDD" id="cd17535">
    <property type="entry name" value="REC_NarL-like"/>
    <property type="match status" value="1"/>
</dbReference>
<evidence type="ECO:0000259" key="5">
    <source>
        <dbReference type="PROSITE" id="PS50110"/>
    </source>
</evidence>
<feature type="domain" description="Response regulatory" evidence="5">
    <location>
        <begin position="5"/>
        <end position="120"/>
    </location>
</feature>
<keyword evidence="2" id="KW-0238">DNA-binding</keyword>
<dbReference type="Pfam" id="PF00072">
    <property type="entry name" value="Response_reg"/>
    <property type="match status" value="1"/>
</dbReference>
<dbReference type="PROSITE" id="PS50110">
    <property type="entry name" value="RESPONSE_REGULATORY"/>
    <property type="match status" value="1"/>
</dbReference>
<evidence type="ECO:0000313" key="7">
    <source>
        <dbReference type="Proteomes" id="UP001595796"/>
    </source>
</evidence>